<dbReference type="Gene3D" id="2.40.50.140">
    <property type="entry name" value="Nucleic acid-binding proteins"/>
    <property type="match status" value="1"/>
</dbReference>
<evidence type="ECO:0000256" key="2">
    <source>
        <dbReference type="ARBA" id="ARBA00023134"/>
    </source>
</evidence>
<feature type="binding site" evidence="3">
    <location>
        <begin position="182"/>
        <end position="190"/>
    </location>
    <ligand>
        <name>GTP</name>
        <dbReference type="ChEBI" id="CHEBI:37565"/>
    </ligand>
</feature>
<feature type="binding site" evidence="3">
    <location>
        <begin position="128"/>
        <end position="131"/>
    </location>
    <ligand>
        <name>GTP</name>
        <dbReference type="ChEBI" id="CHEBI:37565"/>
    </ligand>
</feature>
<dbReference type="InterPro" id="IPR010914">
    <property type="entry name" value="RsgA_GTPase_dom"/>
</dbReference>
<keyword evidence="3" id="KW-0862">Zinc</keyword>
<dbReference type="Proteomes" id="UP000192491">
    <property type="component" value="Unassembled WGS sequence"/>
</dbReference>
<keyword evidence="3" id="KW-0694">RNA-binding</keyword>
<comment type="subcellular location">
    <subcellularLocation>
        <location evidence="3">Cytoplasm</location>
    </subcellularLocation>
</comment>
<gene>
    <name evidence="3" type="primary">rsgA</name>
    <name evidence="6" type="ORF">BWK73_05960</name>
</gene>
<feature type="binding site" evidence="3">
    <location>
        <position position="276"/>
    </location>
    <ligand>
        <name>Zn(2+)</name>
        <dbReference type="ChEBI" id="CHEBI:29105"/>
    </ligand>
</feature>
<feature type="domain" description="CP-type G" evidence="5">
    <location>
        <begin position="72"/>
        <end position="239"/>
    </location>
</feature>
<dbReference type="Pfam" id="PF03193">
    <property type="entry name" value="RsgA_GTPase"/>
    <property type="match status" value="1"/>
</dbReference>
<dbReference type="PANTHER" id="PTHR32120:SF11">
    <property type="entry name" value="SMALL RIBOSOMAL SUBUNIT BIOGENESIS GTPASE RSGA 1, MITOCHONDRIAL-RELATED"/>
    <property type="match status" value="1"/>
</dbReference>
<dbReference type="GO" id="GO:0046872">
    <property type="term" value="F:metal ion binding"/>
    <property type="evidence" value="ECO:0007669"/>
    <property type="project" value="UniProtKB-KW"/>
</dbReference>
<comment type="cofactor">
    <cofactor evidence="3">
        <name>Zn(2+)</name>
        <dbReference type="ChEBI" id="CHEBI:29105"/>
    </cofactor>
    <text evidence="3">Binds 1 zinc ion per subunit.</text>
</comment>
<dbReference type="GO" id="GO:0042274">
    <property type="term" value="P:ribosomal small subunit biogenesis"/>
    <property type="evidence" value="ECO:0007669"/>
    <property type="project" value="UniProtKB-UniRule"/>
</dbReference>
<evidence type="ECO:0000256" key="1">
    <source>
        <dbReference type="ARBA" id="ARBA00022741"/>
    </source>
</evidence>
<keyword evidence="3" id="KW-0690">Ribosome biogenesis</keyword>
<accession>A0A1Y1QX55</accession>
<dbReference type="SUPFAM" id="SSF52540">
    <property type="entry name" value="P-loop containing nucleoside triphosphate hydrolases"/>
    <property type="match status" value="1"/>
</dbReference>
<evidence type="ECO:0000256" key="3">
    <source>
        <dbReference type="HAMAP-Rule" id="MF_01820"/>
    </source>
</evidence>
<feature type="binding site" evidence="3">
    <location>
        <position position="268"/>
    </location>
    <ligand>
        <name>Zn(2+)</name>
        <dbReference type="ChEBI" id="CHEBI:29105"/>
    </ligand>
</feature>
<keyword evidence="3" id="KW-0378">Hydrolase</keyword>
<feature type="binding site" evidence="3">
    <location>
        <position position="270"/>
    </location>
    <ligand>
        <name>Zn(2+)</name>
        <dbReference type="ChEBI" id="CHEBI:29105"/>
    </ligand>
</feature>
<dbReference type="InterPro" id="IPR030378">
    <property type="entry name" value="G_CP_dom"/>
</dbReference>
<dbReference type="HAMAP" id="MF_01820">
    <property type="entry name" value="GTPase_RsgA"/>
    <property type="match status" value="1"/>
</dbReference>
<comment type="function">
    <text evidence="3">One of several proteins that assist in the late maturation steps of the functional core of the 30S ribosomal subunit. Helps release RbfA from mature subunits. May play a role in the assembly of ribosomal proteins into the subunit. Circularly permuted GTPase that catalyzes slow GTP hydrolysis, GTPase activity is stimulated by the 30S ribosomal subunit.</text>
</comment>
<dbReference type="PROSITE" id="PS51721">
    <property type="entry name" value="G_CP"/>
    <property type="match status" value="1"/>
</dbReference>
<keyword evidence="1 3" id="KW-0547">Nucleotide-binding</keyword>
<dbReference type="GO" id="GO:0005737">
    <property type="term" value="C:cytoplasm"/>
    <property type="evidence" value="ECO:0007669"/>
    <property type="project" value="UniProtKB-SubCell"/>
</dbReference>
<keyword evidence="3" id="KW-0699">rRNA-binding</keyword>
<protein>
    <recommendedName>
        <fullName evidence="3">Small ribosomal subunit biogenesis GTPase RsgA</fullName>
        <ecNumber evidence="3">3.6.1.-</ecNumber>
    </recommendedName>
</protein>
<evidence type="ECO:0000313" key="6">
    <source>
        <dbReference type="EMBL" id="OQX15750.1"/>
    </source>
</evidence>
<feature type="domain" description="EngC GTPase" evidence="4">
    <location>
        <begin position="89"/>
        <end position="237"/>
    </location>
</feature>
<dbReference type="EC" id="3.6.1.-" evidence="3"/>
<dbReference type="PANTHER" id="PTHR32120">
    <property type="entry name" value="SMALL RIBOSOMAL SUBUNIT BIOGENESIS GTPASE RSGA"/>
    <property type="match status" value="1"/>
</dbReference>
<feature type="binding site" evidence="3">
    <location>
        <position position="263"/>
    </location>
    <ligand>
        <name>Zn(2+)</name>
        <dbReference type="ChEBI" id="CHEBI:29105"/>
    </ligand>
</feature>
<dbReference type="GO" id="GO:0019843">
    <property type="term" value="F:rRNA binding"/>
    <property type="evidence" value="ECO:0007669"/>
    <property type="project" value="UniProtKB-KW"/>
</dbReference>
<dbReference type="InterPro" id="IPR004881">
    <property type="entry name" value="Ribosome_biogen_GTPase_RsgA"/>
</dbReference>
<reference evidence="6 7" key="1">
    <citation type="submission" date="2017-01" db="EMBL/GenBank/DDBJ databases">
        <title>Novel large sulfur bacteria in the metagenomes of groundwater-fed chemosynthetic microbial mats in the Lake Huron basin.</title>
        <authorList>
            <person name="Sharrar A.M."/>
            <person name="Flood B.E."/>
            <person name="Bailey J.V."/>
            <person name="Jones D.S."/>
            <person name="Biddanda B."/>
            <person name="Ruberg S.A."/>
            <person name="Marcus D.N."/>
            <person name="Dick G.J."/>
        </authorList>
    </citation>
    <scope>NUCLEOTIDE SEQUENCE [LARGE SCALE GENOMIC DNA]</scope>
    <source>
        <strain evidence="6">A8</strain>
    </source>
</reference>
<keyword evidence="3" id="KW-0963">Cytoplasm</keyword>
<dbReference type="GO" id="GO:0003924">
    <property type="term" value="F:GTPase activity"/>
    <property type="evidence" value="ECO:0007669"/>
    <property type="project" value="UniProtKB-UniRule"/>
</dbReference>
<dbReference type="InterPro" id="IPR012340">
    <property type="entry name" value="NA-bd_OB-fold"/>
</dbReference>
<comment type="subunit">
    <text evidence="3">Monomer. Associates with 30S ribosomal subunit, binds 16S rRNA.</text>
</comment>
<evidence type="ECO:0000313" key="7">
    <source>
        <dbReference type="Proteomes" id="UP000192491"/>
    </source>
</evidence>
<evidence type="ECO:0000259" key="5">
    <source>
        <dbReference type="PROSITE" id="PS51721"/>
    </source>
</evidence>
<dbReference type="CDD" id="cd01854">
    <property type="entry name" value="YjeQ_EngC"/>
    <property type="match status" value="1"/>
</dbReference>
<dbReference type="PROSITE" id="PS50936">
    <property type="entry name" value="ENGC_GTPASE"/>
    <property type="match status" value="1"/>
</dbReference>
<dbReference type="GO" id="GO:0005525">
    <property type="term" value="F:GTP binding"/>
    <property type="evidence" value="ECO:0007669"/>
    <property type="project" value="UniProtKB-UniRule"/>
</dbReference>
<dbReference type="EMBL" id="MTEJ01000011">
    <property type="protein sequence ID" value="OQX15750.1"/>
    <property type="molecule type" value="Genomic_DNA"/>
</dbReference>
<dbReference type="Gene3D" id="3.40.50.300">
    <property type="entry name" value="P-loop containing nucleotide triphosphate hydrolases"/>
    <property type="match status" value="1"/>
</dbReference>
<comment type="similarity">
    <text evidence="3">Belongs to the TRAFAC class YlqF/YawG GTPase family. RsgA subfamily.</text>
</comment>
<proteinExistence type="inferred from homology"/>
<evidence type="ECO:0000259" key="4">
    <source>
        <dbReference type="PROSITE" id="PS50936"/>
    </source>
</evidence>
<organism evidence="6 7">
    <name type="scientific">Thiothrix lacustris</name>
    <dbReference type="NCBI Taxonomy" id="525917"/>
    <lineage>
        <taxon>Bacteria</taxon>
        <taxon>Pseudomonadati</taxon>
        <taxon>Pseudomonadota</taxon>
        <taxon>Gammaproteobacteria</taxon>
        <taxon>Thiotrichales</taxon>
        <taxon>Thiotrichaceae</taxon>
        <taxon>Thiothrix</taxon>
    </lineage>
</organism>
<dbReference type="NCBIfam" id="TIGR00157">
    <property type="entry name" value="ribosome small subunit-dependent GTPase A"/>
    <property type="match status" value="1"/>
</dbReference>
<keyword evidence="3" id="KW-0479">Metal-binding</keyword>
<comment type="caution">
    <text evidence="6">The sequence shown here is derived from an EMBL/GenBank/DDBJ whole genome shotgun (WGS) entry which is preliminary data.</text>
</comment>
<dbReference type="AlphaFoldDB" id="A0A1Y1QX55"/>
<dbReference type="Gene3D" id="1.10.40.50">
    <property type="entry name" value="Probable gtpase engc, domain 3"/>
    <property type="match status" value="1"/>
</dbReference>
<dbReference type="InterPro" id="IPR027417">
    <property type="entry name" value="P-loop_NTPase"/>
</dbReference>
<sequence>MTENLSHPASTAPENGQIITRFGADFLIETADAELLRCTARRKLDHLACGDHVQWERQAQGNAAITALLPRRNVLERPDFRGRLRPIAANIDLLIVVASWQPAPVWETLDRYLIAANRLPADVLLVFNKADLRSSHASAEAETCLAEYQRIGIPILHVSANQQQGIQSILDAIRGRTAIVVGQSGVGKSSLAMQLLPETDIRVGSISDTGEGRHTTTSATLYRLPSGGSLIDSPGVRDFGLTGMDFATLETGFPEFRPLLGECRFHNCTHNHEPNCAIKAAVAAGQLPPRRFARYLSLLANI</sequence>
<keyword evidence="2 3" id="KW-0342">GTP-binding</keyword>
<name>A0A1Y1QX55_9GAMM</name>